<dbReference type="PANTHER" id="PTHR34582">
    <property type="entry name" value="UPF0702 TRANSMEMBRANE PROTEIN YCAP"/>
    <property type="match status" value="1"/>
</dbReference>
<dbReference type="Proteomes" id="UP001596405">
    <property type="component" value="Unassembled WGS sequence"/>
</dbReference>
<name>A0ABW2DHH3_9BACT</name>
<evidence type="ECO:0000259" key="8">
    <source>
        <dbReference type="Pfam" id="PF04239"/>
    </source>
</evidence>
<protein>
    <submittedName>
        <fullName evidence="9">DUF421 domain-containing protein</fullName>
    </submittedName>
</protein>
<evidence type="ECO:0000256" key="4">
    <source>
        <dbReference type="ARBA" id="ARBA00022692"/>
    </source>
</evidence>
<comment type="similarity">
    <text evidence="2">Belongs to the UPF0702 family.</text>
</comment>
<sequence>MMDFLDPILGIGEENLSWWQMSLRAIIVFLVSLVYLRLANSRIFGRHGAFDIVLGIVYGSVMSRAITGNSPFYATLAAGLSLILLHRVLAAVTYSYGQKLGFSNFIKGGMATLVEDGEMKKDVMRKHNVTENDLLETMRLQGGPVDISQIKSACLERSGNISVIVKKD</sequence>
<keyword evidence="3" id="KW-1003">Cell membrane</keyword>
<organism evidence="9 10">
    <name type="scientific">Rufibacter roseus</name>
    <dbReference type="NCBI Taxonomy" id="1567108"/>
    <lineage>
        <taxon>Bacteria</taxon>
        <taxon>Pseudomonadati</taxon>
        <taxon>Bacteroidota</taxon>
        <taxon>Cytophagia</taxon>
        <taxon>Cytophagales</taxon>
        <taxon>Hymenobacteraceae</taxon>
        <taxon>Rufibacter</taxon>
    </lineage>
</organism>
<dbReference type="Pfam" id="PF04239">
    <property type="entry name" value="DUF421"/>
    <property type="match status" value="1"/>
</dbReference>
<keyword evidence="10" id="KW-1185">Reference proteome</keyword>
<keyword evidence="4 7" id="KW-0812">Transmembrane</keyword>
<evidence type="ECO:0000256" key="5">
    <source>
        <dbReference type="ARBA" id="ARBA00022989"/>
    </source>
</evidence>
<evidence type="ECO:0000256" key="7">
    <source>
        <dbReference type="SAM" id="Phobius"/>
    </source>
</evidence>
<evidence type="ECO:0000256" key="3">
    <source>
        <dbReference type="ARBA" id="ARBA00022475"/>
    </source>
</evidence>
<comment type="caution">
    <text evidence="9">The sequence shown here is derived from an EMBL/GenBank/DDBJ whole genome shotgun (WGS) entry which is preliminary data.</text>
</comment>
<evidence type="ECO:0000256" key="2">
    <source>
        <dbReference type="ARBA" id="ARBA00006448"/>
    </source>
</evidence>
<dbReference type="PANTHER" id="PTHR34582:SF6">
    <property type="entry name" value="UPF0702 TRANSMEMBRANE PROTEIN YCAP"/>
    <property type="match status" value="1"/>
</dbReference>
<feature type="transmembrane region" description="Helical" evidence="7">
    <location>
        <begin position="16"/>
        <end position="36"/>
    </location>
</feature>
<evidence type="ECO:0000256" key="1">
    <source>
        <dbReference type="ARBA" id="ARBA00004651"/>
    </source>
</evidence>
<evidence type="ECO:0000256" key="6">
    <source>
        <dbReference type="ARBA" id="ARBA00023136"/>
    </source>
</evidence>
<reference evidence="10" key="1">
    <citation type="journal article" date="2019" name="Int. J. Syst. Evol. Microbiol.">
        <title>The Global Catalogue of Microorganisms (GCM) 10K type strain sequencing project: providing services to taxonomists for standard genome sequencing and annotation.</title>
        <authorList>
            <consortium name="The Broad Institute Genomics Platform"/>
            <consortium name="The Broad Institute Genome Sequencing Center for Infectious Disease"/>
            <person name="Wu L."/>
            <person name="Ma J."/>
        </authorList>
    </citation>
    <scope>NUCLEOTIDE SEQUENCE [LARGE SCALE GENOMIC DNA]</scope>
    <source>
        <strain evidence="10">CGMCC 4.7393</strain>
    </source>
</reference>
<evidence type="ECO:0000313" key="10">
    <source>
        <dbReference type="Proteomes" id="UP001596405"/>
    </source>
</evidence>
<dbReference type="Gene3D" id="3.30.240.20">
    <property type="entry name" value="bsu07140 like domains"/>
    <property type="match status" value="1"/>
</dbReference>
<keyword evidence="6 7" id="KW-0472">Membrane</keyword>
<dbReference type="EMBL" id="JBHSYQ010000003">
    <property type="protein sequence ID" value="MFC6996480.1"/>
    <property type="molecule type" value="Genomic_DNA"/>
</dbReference>
<gene>
    <name evidence="9" type="ORF">ACFQHR_02535</name>
</gene>
<proteinExistence type="inferred from homology"/>
<keyword evidence="5 7" id="KW-1133">Transmembrane helix</keyword>
<evidence type="ECO:0000313" key="9">
    <source>
        <dbReference type="EMBL" id="MFC6996480.1"/>
    </source>
</evidence>
<accession>A0ABW2DHH3</accession>
<dbReference type="RefSeq" id="WP_066625305.1">
    <property type="nucleotide sequence ID" value="NZ_JBHSYQ010000003.1"/>
</dbReference>
<comment type="subcellular location">
    <subcellularLocation>
        <location evidence="1">Cell membrane</location>
        <topology evidence="1">Multi-pass membrane protein</topology>
    </subcellularLocation>
</comment>
<feature type="transmembrane region" description="Helical" evidence="7">
    <location>
        <begin position="48"/>
        <end position="66"/>
    </location>
</feature>
<dbReference type="InterPro" id="IPR007353">
    <property type="entry name" value="DUF421"/>
</dbReference>
<feature type="transmembrane region" description="Helical" evidence="7">
    <location>
        <begin position="72"/>
        <end position="97"/>
    </location>
</feature>
<dbReference type="InterPro" id="IPR023090">
    <property type="entry name" value="UPF0702_alpha/beta_dom_sf"/>
</dbReference>
<feature type="domain" description="YetF C-terminal" evidence="8">
    <location>
        <begin position="102"/>
        <end position="168"/>
    </location>
</feature>